<keyword evidence="2" id="KW-1185">Reference proteome</keyword>
<reference evidence="2" key="1">
    <citation type="journal article" date="2022" name="Int. J. Syst. Evol. Microbiol.">
        <title>Anaeromyxobacter oryzae sp. nov., Anaeromyxobacter diazotrophicus sp. nov. and Anaeromyxobacter paludicola sp. nov., isolated from paddy soils.</title>
        <authorList>
            <person name="Itoh H."/>
            <person name="Xu Z."/>
            <person name="Mise K."/>
            <person name="Masuda Y."/>
            <person name="Ushijima N."/>
            <person name="Hayakawa C."/>
            <person name="Shiratori Y."/>
            <person name="Senoo K."/>
        </authorList>
    </citation>
    <scope>NUCLEOTIDE SEQUENCE [LARGE SCALE GENOMIC DNA]</scope>
    <source>
        <strain evidence="2">Red630</strain>
    </source>
</reference>
<organism evidence="1 2">
    <name type="scientific">Anaeromyxobacter paludicola</name>
    <dbReference type="NCBI Taxonomy" id="2918171"/>
    <lineage>
        <taxon>Bacteria</taxon>
        <taxon>Pseudomonadati</taxon>
        <taxon>Myxococcota</taxon>
        <taxon>Myxococcia</taxon>
        <taxon>Myxococcales</taxon>
        <taxon>Cystobacterineae</taxon>
        <taxon>Anaeromyxobacteraceae</taxon>
        <taxon>Anaeromyxobacter</taxon>
    </lineage>
</organism>
<evidence type="ECO:0000313" key="1">
    <source>
        <dbReference type="EMBL" id="BDG09644.1"/>
    </source>
</evidence>
<dbReference type="Pfam" id="PF14052">
    <property type="entry name" value="Caps_assemb_Wzi"/>
    <property type="match status" value="1"/>
</dbReference>
<dbReference type="Gene3D" id="2.40.160.130">
    <property type="entry name" value="Capsule assembly protein Wzi"/>
    <property type="match status" value="1"/>
</dbReference>
<sequence>MHSALALLIAASTAITEAPPASPLLPPEHWAVQAAARLHDLGLAPEWLPAQRAAPILVVERALTQAAAAAGREGSAAAPLARAWLERFRAEFPGSASAAADAFVPRLMGASVGAGYEGGGTHPAAAPASSAPAALRLGAPGSAAVLDTSAAASWGPHLAIGLQGRATAWDAELRGGELVLAVGPVALSAGREPVGYGPGAFGAVVASGRAAVDRLELMTTTPVRLPGLLGGLGELALDTALARFSEARHPYHPLLWEFQLQWRPHPRLTLSAIRGVMFGGALWEGIDAHDVPLAILGIKNYRENNVYSGAIRYRLPTEALLPLTARLEWGSDDNPGAAVTWPGLVVGLSAPMVPGILAELGIEYAYFGRGPSGYHDPFAWYSHGQYAGGWATGETPLGDPLGGNGRALRLTGAADPFDGRARIAGALWVQDRFRDNLYAPAAAGRSVGGQLEAEWRFGRAAVGARASYERGEAGWYRRELGAEGRVFF</sequence>
<name>A0ABN6NBZ9_9BACT</name>
<dbReference type="EMBL" id="AP025592">
    <property type="protein sequence ID" value="BDG09644.1"/>
    <property type="molecule type" value="Genomic_DNA"/>
</dbReference>
<dbReference type="Proteomes" id="UP001162734">
    <property type="component" value="Chromosome"/>
</dbReference>
<accession>A0ABN6NBZ9</accession>
<dbReference type="InterPro" id="IPR026950">
    <property type="entry name" value="Caps_assemb_Wzi"/>
</dbReference>
<gene>
    <name evidence="1" type="ORF">AMPC_27570</name>
</gene>
<evidence type="ECO:0000313" key="2">
    <source>
        <dbReference type="Proteomes" id="UP001162734"/>
    </source>
</evidence>
<evidence type="ECO:0008006" key="3">
    <source>
        <dbReference type="Google" id="ProtNLM"/>
    </source>
</evidence>
<protein>
    <recommendedName>
        <fullName evidence="3">Capsule assembly Wzi family protein</fullName>
    </recommendedName>
</protein>
<dbReference type="RefSeq" id="WP_248341919.1">
    <property type="nucleotide sequence ID" value="NZ_AP025592.1"/>
</dbReference>
<proteinExistence type="predicted"/>
<dbReference type="InterPro" id="IPR038636">
    <property type="entry name" value="Wzi_sf"/>
</dbReference>